<dbReference type="Proteomes" id="UP000027075">
    <property type="component" value="Plasmid HMPLAS3"/>
</dbReference>
<accession>M0IND2</accession>
<sequence length="64" mass="7612">MITQRFRGYRRSGPYMSMILERRTTMLNSNEFEDDQRQNINEIADADETEPVRFAAARSRVRGR</sequence>
<proteinExistence type="predicted"/>
<evidence type="ECO:0000313" key="4">
    <source>
        <dbReference type="Proteomes" id="UP000027075"/>
    </source>
</evidence>
<dbReference type="EMBL" id="AOLO01000014">
    <property type="protein sequence ID" value="ELZ97527.1"/>
    <property type="molecule type" value="Genomic_DNA"/>
</dbReference>
<reference evidence="2 3" key="1">
    <citation type="journal article" date="2014" name="PLoS Genet.">
        <title>Phylogenetically driven sequencing of extremely halophilic archaea reveals strategies for static and dynamic osmo-response.</title>
        <authorList>
            <person name="Becker E.A."/>
            <person name="Seitzer P.M."/>
            <person name="Tritt A."/>
            <person name="Larsen D."/>
            <person name="Krusor M."/>
            <person name="Yao A.I."/>
            <person name="Wu D."/>
            <person name="Madern D."/>
            <person name="Eisen J.A."/>
            <person name="Darling A.E."/>
            <person name="Facciotti M.T."/>
        </authorList>
    </citation>
    <scope>NUCLEOTIDE SEQUENCE [LARGE SCALE GENOMIC DNA]</scope>
    <source>
        <strain evidence="2">ATCC 33500</strain>
        <strain evidence="3">ATCC 33500 / DSM 1411 / JCM 8866 / NBRC 14739 / NCIMB 2177 / R-4</strain>
    </source>
</reference>
<evidence type="ECO:0000313" key="3">
    <source>
        <dbReference type="Proteomes" id="UP000011603"/>
    </source>
</evidence>
<geneLocation type="plasmid" evidence="1 4">
    <name>HMPLAS3</name>
</geneLocation>
<dbReference type="Proteomes" id="UP000011603">
    <property type="component" value="Unassembled WGS sequence"/>
</dbReference>
<gene>
    <name evidence="1" type="ORF">BM92_19260</name>
    <name evidence="2" type="ORF">C439_16453</name>
</gene>
<reference evidence="1 4" key="2">
    <citation type="submission" date="2014-04" db="EMBL/GenBank/DDBJ databases">
        <title>Transcriptional profiles of Haloferax mediterranei on the basis of nitrogen availability.</title>
        <authorList>
            <person name="Bautista V."/>
        </authorList>
    </citation>
    <scope>NUCLEOTIDE SEQUENCE [LARGE SCALE GENOMIC DNA]</scope>
    <source>
        <strain evidence="1">ATCC 33500</strain>
        <strain evidence="4">ATCC 33500 / DSM 1411 / JCM 8866 / NBRC 14739 / NCIMB 2177 / R-4</strain>
        <plasmid evidence="1">HMPLAS3</plasmid>
        <plasmid evidence="4">Plasmid HMPLAS3</plasmid>
    </source>
</reference>
<organism evidence="2 3">
    <name type="scientific">Haloferax mediterranei (strain ATCC 33500 / DSM 1411 / JCM 8866 / NBRC 14739 / NCIMB 2177 / R-4)</name>
    <name type="common">Halobacterium mediterranei</name>
    <dbReference type="NCBI Taxonomy" id="523841"/>
    <lineage>
        <taxon>Archaea</taxon>
        <taxon>Methanobacteriati</taxon>
        <taxon>Methanobacteriota</taxon>
        <taxon>Stenosarchaea group</taxon>
        <taxon>Halobacteria</taxon>
        <taxon>Halobacteriales</taxon>
        <taxon>Haloferacaceae</taxon>
        <taxon>Haloferax</taxon>
    </lineage>
</organism>
<keyword evidence="1" id="KW-0614">Plasmid</keyword>
<evidence type="ECO:0000313" key="2">
    <source>
        <dbReference type="EMBL" id="ELZ97527.1"/>
    </source>
</evidence>
<protein>
    <submittedName>
        <fullName evidence="2">Uncharacterized protein</fullName>
    </submittedName>
</protein>
<name>M0IND2_HALMT</name>
<keyword evidence="3" id="KW-1185">Reference proteome</keyword>
<dbReference type="PATRIC" id="fig|523841.21.peg.3321"/>
<dbReference type="EMBL" id="CP007552">
    <property type="protein sequence ID" value="AHZ23959.1"/>
    <property type="molecule type" value="Genomic_DNA"/>
</dbReference>
<dbReference type="AlphaFoldDB" id="M0IND2"/>
<evidence type="ECO:0000313" key="1">
    <source>
        <dbReference type="EMBL" id="AHZ23959.1"/>
    </source>
</evidence>